<feature type="region of interest" description="Disordered" evidence="1">
    <location>
        <begin position="37"/>
        <end position="68"/>
    </location>
</feature>
<evidence type="ECO:0000256" key="1">
    <source>
        <dbReference type="SAM" id="MobiDB-lite"/>
    </source>
</evidence>
<dbReference type="VEuPathDB" id="FungiDB:EYZ11_012678"/>
<proteinExistence type="predicted"/>
<protein>
    <submittedName>
        <fullName evidence="2">Uncharacterized protein</fullName>
    </submittedName>
</protein>
<sequence>MITTRKRQTRYLATMELDAKDDWQEAPNYYWERVKPARNRTRGIPPSSMKPGTKGSTPLATQRRDVPARLEKRSKAKKLMFECKDKGGKHKVKYTRSVYLGNTQPDLMSAAARQAVDLVQRDMCVDTHVHERPLRERKKIHITIAVFRYQNLPKSRERFQMVFDGIATDLEWTSKACEDADKKDVNLEDCWCRFFQDHTGRIVKAVIDEMRQKRHPSKNLNDKK</sequence>
<evidence type="ECO:0000313" key="2">
    <source>
        <dbReference type="EMBL" id="KAA8645081.1"/>
    </source>
</evidence>
<accession>A0A5M9MDR4</accession>
<dbReference type="GeneID" id="54331995"/>
<organism evidence="2 3">
    <name type="scientific">Aspergillus tanneri</name>
    <dbReference type="NCBI Taxonomy" id="1220188"/>
    <lineage>
        <taxon>Eukaryota</taxon>
        <taxon>Fungi</taxon>
        <taxon>Dikarya</taxon>
        <taxon>Ascomycota</taxon>
        <taxon>Pezizomycotina</taxon>
        <taxon>Eurotiomycetes</taxon>
        <taxon>Eurotiomycetidae</taxon>
        <taxon>Eurotiales</taxon>
        <taxon>Aspergillaceae</taxon>
        <taxon>Aspergillus</taxon>
        <taxon>Aspergillus subgen. Circumdati</taxon>
    </lineage>
</organism>
<gene>
    <name evidence="2" type="ORF">ATNIH1004_009293</name>
</gene>
<dbReference type="Proteomes" id="UP000324241">
    <property type="component" value="Unassembled WGS sequence"/>
</dbReference>
<reference evidence="2 3" key="1">
    <citation type="submission" date="2019-08" db="EMBL/GenBank/DDBJ databases">
        <title>The genome sequence of a newly discovered highly antifungal drug resistant Aspergillus species, Aspergillus tanneri NIH 1004.</title>
        <authorList>
            <person name="Mounaud S."/>
            <person name="Singh I."/>
            <person name="Joardar V."/>
            <person name="Pakala S."/>
            <person name="Pakala S."/>
            <person name="Venepally P."/>
            <person name="Chung J.K."/>
            <person name="Losada L."/>
            <person name="Nierman W.C."/>
        </authorList>
    </citation>
    <scope>NUCLEOTIDE SEQUENCE [LARGE SCALE GENOMIC DNA]</scope>
    <source>
        <strain evidence="2 3">NIH1004</strain>
    </source>
</reference>
<name>A0A5M9MDR4_9EURO</name>
<dbReference type="AlphaFoldDB" id="A0A5M9MDR4"/>
<dbReference type="VEuPathDB" id="FungiDB:EYZ11_010063"/>
<dbReference type="RefSeq" id="XP_033424442.1">
    <property type="nucleotide sequence ID" value="XM_033573890.1"/>
</dbReference>
<evidence type="ECO:0000313" key="3">
    <source>
        <dbReference type="Proteomes" id="UP000324241"/>
    </source>
</evidence>
<dbReference type="EMBL" id="QUQM01000006">
    <property type="protein sequence ID" value="KAA8645081.1"/>
    <property type="molecule type" value="Genomic_DNA"/>
</dbReference>
<comment type="caution">
    <text evidence="2">The sequence shown here is derived from an EMBL/GenBank/DDBJ whole genome shotgun (WGS) entry which is preliminary data.</text>
</comment>